<keyword evidence="1" id="KW-1133">Transmembrane helix</keyword>
<accession>A0A160T0D3</accession>
<dbReference type="KEGG" id="pbf:CFX0092_A0641"/>
<keyword evidence="1" id="KW-0812">Transmembrane</keyword>
<evidence type="ECO:0008006" key="4">
    <source>
        <dbReference type="Google" id="ProtNLM"/>
    </source>
</evidence>
<feature type="transmembrane region" description="Helical" evidence="1">
    <location>
        <begin position="68"/>
        <end position="87"/>
    </location>
</feature>
<dbReference type="RefSeq" id="WP_157912866.1">
    <property type="nucleotide sequence ID" value="NZ_LN890655.1"/>
</dbReference>
<keyword evidence="3" id="KW-1185">Reference proteome</keyword>
<gene>
    <name evidence="2" type="ORF">CFX0092_A0641</name>
</gene>
<proteinExistence type="predicted"/>
<dbReference type="PANTHER" id="PTHR36832:SF2">
    <property type="entry name" value="INTEGRAL MEMBRANE PROTEIN"/>
    <property type="match status" value="1"/>
</dbReference>
<organism evidence="2 3">
    <name type="scientific">Candidatus Promineifilum breve</name>
    <dbReference type="NCBI Taxonomy" id="1806508"/>
    <lineage>
        <taxon>Bacteria</taxon>
        <taxon>Bacillati</taxon>
        <taxon>Chloroflexota</taxon>
        <taxon>Ardenticatenia</taxon>
        <taxon>Candidatus Promineifilales</taxon>
        <taxon>Candidatus Promineifilaceae</taxon>
        <taxon>Candidatus Promineifilum</taxon>
    </lineage>
</organism>
<feature type="transmembrane region" description="Helical" evidence="1">
    <location>
        <begin position="181"/>
        <end position="201"/>
    </location>
</feature>
<name>A0A160T0D3_9CHLR</name>
<feature type="transmembrane region" description="Helical" evidence="1">
    <location>
        <begin position="146"/>
        <end position="169"/>
    </location>
</feature>
<dbReference type="InterPro" id="IPR010390">
    <property type="entry name" value="ABC-2_transporter-like"/>
</dbReference>
<feature type="transmembrane region" description="Helical" evidence="1">
    <location>
        <begin position="28"/>
        <end position="48"/>
    </location>
</feature>
<dbReference type="PANTHER" id="PTHR36832">
    <property type="entry name" value="SLR1174 PROTEIN-RELATED"/>
    <property type="match status" value="1"/>
</dbReference>
<feature type="transmembrane region" description="Helical" evidence="1">
    <location>
        <begin position="120"/>
        <end position="140"/>
    </location>
</feature>
<dbReference type="EMBL" id="LN890655">
    <property type="protein sequence ID" value="CUS02519.2"/>
    <property type="molecule type" value="Genomic_DNA"/>
</dbReference>
<evidence type="ECO:0000313" key="3">
    <source>
        <dbReference type="Proteomes" id="UP000215027"/>
    </source>
</evidence>
<dbReference type="Proteomes" id="UP000215027">
    <property type="component" value="Chromosome I"/>
</dbReference>
<evidence type="ECO:0000256" key="1">
    <source>
        <dbReference type="SAM" id="Phobius"/>
    </source>
</evidence>
<keyword evidence="1" id="KW-0472">Membrane</keyword>
<dbReference type="AlphaFoldDB" id="A0A160T0D3"/>
<reference evidence="2" key="1">
    <citation type="submission" date="2016-01" db="EMBL/GenBank/DDBJ databases">
        <authorList>
            <person name="Mcilroy J.S."/>
            <person name="Karst M S."/>
            <person name="Albertsen M."/>
        </authorList>
    </citation>
    <scope>NUCLEOTIDE SEQUENCE</scope>
    <source>
        <strain evidence="2">Cfx-K</strain>
    </source>
</reference>
<evidence type="ECO:0000313" key="2">
    <source>
        <dbReference type="EMBL" id="CUS02519.2"/>
    </source>
</evidence>
<feature type="transmembrane region" description="Helical" evidence="1">
    <location>
        <begin position="240"/>
        <end position="259"/>
    </location>
</feature>
<protein>
    <recommendedName>
        <fullName evidence="4">ABC transporter permease protein</fullName>
    </recommendedName>
</protein>
<dbReference type="Pfam" id="PF06182">
    <property type="entry name" value="ABC2_membrane_6"/>
    <property type="match status" value="1"/>
</dbReference>
<dbReference type="OrthoDB" id="9788252at2"/>
<sequence length="271" mass="30230">MAEAFNRKLRVYGGMATVVPKMFMAYSIWVWMDIFVSMIAVVILVAFWRAVFASTATLGGLTLDQTLNYLLLALLFGDAAYVSNIIYDIGAGLREGQITAALLRPLDYQAAMYVQNVAQLAIDLILKLPLAVFIWFVYGLDLPSDPVVWLAFIISLMLGHAVMFCFDWIIGCTAFYSTEIWGMSVVRYGVAMFFSGSFIPLTMMPDWLRTIATILPFSQAVFLPVSILSGITPVSNMPRIWLMQIALLIGLVFLSRFVFKRALRVITVQGG</sequence>